<accession>A0A2T0XI93</accession>
<dbReference type="Pfam" id="PF00852">
    <property type="entry name" value="Glyco_transf_10"/>
    <property type="match status" value="1"/>
</dbReference>
<feature type="domain" description="Fucosyltransferase C-terminal" evidence="4">
    <location>
        <begin position="143"/>
        <end position="253"/>
    </location>
</feature>
<reference evidence="5 6" key="1">
    <citation type="submission" date="2018-03" db="EMBL/GenBank/DDBJ databases">
        <title>Genomic Encyclopedia of Type Strains, Phase III (KMG-III): the genomes of soil and plant-associated and newly described type strains.</title>
        <authorList>
            <person name="Whitman W."/>
        </authorList>
    </citation>
    <scope>NUCLEOTIDE SEQUENCE [LARGE SCALE GENOMIC DNA]</scope>
    <source>
        <strain evidence="5 6">MWH-P2sevCIIIb</strain>
    </source>
</reference>
<keyword evidence="6" id="KW-1185">Reference proteome</keyword>
<dbReference type="RefSeq" id="WP_106227337.1">
    <property type="nucleotide sequence ID" value="NZ_PVTV01000012.1"/>
</dbReference>
<keyword evidence="2 5" id="KW-0328">Glycosyltransferase</keyword>
<evidence type="ECO:0000313" key="6">
    <source>
        <dbReference type="Proteomes" id="UP000238308"/>
    </source>
</evidence>
<dbReference type="PANTHER" id="PTHR11929">
    <property type="entry name" value="ALPHA- 1,3 -FUCOSYLTRANSFERASE"/>
    <property type="match status" value="1"/>
</dbReference>
<dbReference type="InterPro" id="IPR001503">
    <property type="entry name" value="Glyco_trans_10"/>
</dbReference>
<dbReference type="GO" id="GO:0016020">
    <property type="term" value="C:membrane"/>
    <property type="evidence" value="ECO:0007669"/>
    <property type="project" value="InterPro"/>
</dbReference>
<organism evidence="5 6">
    <name type="scientific">Jezberella montanilacus</name>
    <dbReference type="NCBI Taxonomy" id="323426"/>
    <lineage>
        <taxon>Bacteria</taxon>
        <taxon>Pseudomonadati</taxon>
        <taxon>Pseudomonadota</taxon>
        <taxon>Betaproteobacteria</taxon>
        <taxon>Burkholderiales</taxon>
        <taxon>Alcaligenaceae</taxon>
        <taxon>Jezberella</taxon>
    </lineage>
</organism>
<dbReference type="AlphaFoldDB" id="A0A2T0XI93"/>
<gene>
    <name evidence="5" type="ORF">BCM14_1489</name>
</gene>
<evidence type="ECO:0000256" key="1">
    <source>
        <dbReference type="ARBA" id="ARBA00008919"/>
    </source>
</evidence>
<evidence type="ECO:0000256" key="3">
    <source>
        <dbReference type="ARBA" id="ARBA00022679"/>
    </source>
</evidence>
<dbReference type="OrthoDB" id="9791032at2"/>
<evidence type="ECO:0000259" key="4">
    <source>
        <dbReference type="Pfam" id="PF00852"/>
    </source>
</evidence>
<comment type="similarity">
    <text evidence="1">Belongs to the glycosyltransferase 10 family.</text>
</comment>
<protein>
    <submittedName>
        <fullName evidence="5">Glycosyl transferase family 10 (Putative fucosyltransferase)</fullName>
    </submittedName>
</protein>
<dbReference type="Gene3D" id="3.40.50.11660">
    <property type="entry name" value="Glycosyl transferase family 10, C-terminal domain"/>
    <property type="match status" value="1"/>
</dbReference>
<dbReference type="SUPFAM" id="SSF53756">
    <property type="entry name" value="UDP-Glycosyltransferase/glycogen phosphorylase"/>
    <property type="match status" value="1"/>
</dbReference>
<name>A0A2T0XI93_9BURK</name>
<dbReference type="EMBL" id="PVTV01000012">
    <property type="protein sequence ID" value="PRY98656.1"/>
    <property type="molecule type" value="Genomic_DNA"/>
</dbReference>
<dbReference type="GO" id="GO:0008417">
    <property type="term" value="F:fucosyltransferase activity"/>
    <property type="evidence" value="ECO:0007669"/>
    <property type="project" value="InterPro"/>
</dbReference>
<evidence type="ECO:0000313" key="5">
    <source>
        <dbReference type="EMBL" id="PRY98656.1"/>
    </source>
</evidence>
<dbReference type="Proteomes" id="UP000238308">
    <property type="component" value="Unassembled WGS sequence"/>
</dbReference>
<keyword evidence="3 5" id="KW-0808">Transferase</keyword>
<dbReference type="PANTHER" id="PTHR11929:SF194">
    <property type="entry name" value="ALPHA-(1,3)-FUCOSYLTRANSFERASE 10"/>
    <property type="match status" value="1"/>
</dbReference>
<dbReference type="InterPro" id="IPR055270">
    <property type="entry name" value="Glyco_tran_10_C"/>
</dbReference>
<evidence type="ECO:0000256" key="2">
    <source>
        <dbReference type="ARBA" id="ARBA00022676"/>
    </source>
</evidence>
<proteinExistence type="inferred from homology"/>
<dbReference type="InterPro" id="IPR038577">
    <property type="entry name" value="GT10-like_C_sf"/>
</dbReference>
<sequence length="365" mass="42324">MLKIKISSPGNHPTYDISQYVGNQDSCVDGCQFFFNNLKVEEADYWFCNEDLSAPVESCLVSPHNVYFVTAEATWPKMYYQSAKKLSFLEQFAKIFTCHAIYLPTVQYDLPFLPWMINANHGPSIHFPNERDVIYFEQLKSLQKTKLISVFCSSQNMTEDHQLRINFVKALKLHFGDKLDWYGNGVNPLEAKWDGIAPYKYHIVLENQSKNNVVTEKLYDAFLGLSFPIYYGAPNVTNYFDSQSLAIIDIADLNGSIRIIEDILARDQYAEKLVEIVKAKNLILTKFNVFKRMAKICIEDAANRNIEEPESKIKVVLRRSDQFRVVSDLKNILKKEGAWIALKKIYFYYAGRWLRMLSDKLLSKY</sequence>
<comment type="caution">
    <text evidence="5">The sequence shown here is derived from an EMBL/GenBank/DDBJ whole genome shotgun (WGS) entry which is preliminary data.</text>
</comment>